<reference evidence="3 4" key="1">
    <citation type="submission" date="2019-01" db="EMBL/GenBank/DDBJ databases">
        <title>Sequencing of cultivated peanut Arachis hypogaea provides insights into genome evolution and oil improvement.</title>
        <authorList>
            <person name="Chen X."/>
        </authorList>
    </citation>
    <scope>NUCLEOTIDE SEQUENCE [LARGE SCALE GENOMIC DNA]</scope>
    <source>
        <strain evidence="4">cv. Fuhuasheng</strain>
        <tissue evidence="3">Leaves</tissue>
    </source>
</reference>
<dbReference type="AlphaFoldDB" id="A0A445BSN2"/>
<proteinExistence type="predicted"/>
<feature type="region of interest" description="Disordered" evidence="1">
    <location>
        <begin position="288"/>
        <end position="329"/>
    </location>
</feature>
<comment type="caution">
    <text evidence="3">The sequence shown here is derived from an EMBL/GenBank/DDBJ whole genome shotgun (WGS) entry which is preliminary data.</text>
</comment>
<dbReference type="Pfam" id="PF26130">
    <property type="entry name" value="PB1-like"/>
    <property type="match status" value="1"/>
</dbReference>
<dbReference type="InterPro" id="IPR058594">
    <property type="entry name" value="PB1-like_dom_pln"/>
</dbReference>
<evidence type="ECO:0000256" key="1">
    <source>
        <dbReference type="SAM" id="MobiDB-lite"/>
    </source>
</evidence>
<dbReference type="Proteomes" id="UP000289738">
    <property type="component" value="Chromosome A08"/>
</dbReference>
<feature type="compositionally biased region" description="Basic residues" evidence="1">
    <location>
        <begin position="306"/>
        <end position="322"/>
    </location>
</feature>
<protein>
    <recommendedName>
        <fullName evidence="2">PB1-like domain-containing protein</fullName>
    </recommendedName>
</protein>
<evidence type="ECO:0000313" key="4">
    <source>
        <dbReference type="Proteomes" id="UP000289738"/>
    </source>
</evidence>
<organism evidence="3 4">
    <name type="scientific">Arachis hypogaea</name>
    <name type="common">Peanut</name>
    <dbReference type="NCBI Taxonomy" id="3818"/>
    <lineage>
        <taxon>Eukaryota</taxon>
        <taxon>Viridiplantae</taxon>
        <taxon>Streptophyta</taxon>
        <taxon>Embryophyta</taxon>
        <taxon>Tracheophyta</taxon>
        <taxon>Spermatophyta</taxon>
        <taxon>Magnoliopsida</taxon>
        <taxon>eudicotyledons</taxon>
        <taxon>Gunneridae</taxon>
        <taxon>Pentapetalae</taxon>
        <taxon>rosids</taxon>
        <taxon>fabids</taxon>
        <taxon>Fabales</taxon>
        <taxon>Fabaceae</taxon>
        <taxon>Papilionoideae</taxon>
        <taxon>50 kb inversion clade</taxon>
        <taxon>dalbergioids sensu lato</taxon>
        <taxon>Dalbergieae</taxon>
        <taxon>Pterocarpus clade</taxon>
        <taxon>Arachis</taxon>
    </lineage>
</organism>
<feature type="region of interest" description="Disordered" evidence="1">
    <location>
        <begin position="194"/>
        <end position="264"/>
    </location>
</feature>
<evidence type="ECO:0000313" key="3">
    <source>
        <dbReference type="EMBL" id="RYR41626.1"/>
    </source>
</evidence>
<keyword evidence="4" id="KW-1185">Reference proteome</keyword>
<evidence type="ECO:0000259" key="2">
    <source>
        <dbReference type="Pfam" id="PF26130"/>
    </source>
</evidence>
<dbReference type="EMBL" id="SDMP01000008">
    <property type="protein sequence ID" value="RYR41626.1"/>
    <property type="molecule type" value="Genomic_DNA"/>
</dbReference>
<sequence length="370" mass="41256">MEGPPMTFVFHHGGKFQTDESGYLCYEPDNTELLMGVDSDTLDVFFVKGYYKELGYAEMNNCLWKVPGTLLENGLRKLENDTDLLELVKDCRRNHHLINIYFEHVVSKPHVVDCMSKDDDETLCLPTIPEEAEKSKKDHSDAMSQDYCMPCMHAISAIQEKNDKSPEEYCHEWLSMDAYRRTYQFNVNPVKGQDLWEKTGSPAPVPPPIKPKPGRSTTNRRKDKDEGPTGTNTKMKRKYAPIGASVQQPQPAPGPVAEKEDHTQTIQTPPAVAVAAPDEQTEISVTQHAQLPLTQQSQTSSNVTQTRKRGRPPKLHVTRTRAKGNASPGAVAVSAETIKGSSSATAKKLASFMTFVPTPGFKPPRKKDME</sequence>
<feature type="domain" description="PB1-like" evidence="2">
    <location>
        <begin position="5"/>
        <end position="104"/>
    </location>
</feature>
<gene>
    <name evidence="3" type="ORF">Ahy_A08g038037</name>
</gene>
<name>A0A445BSN2_ARAHY</name>
<feature type="compositionally biased region" description="Low complexity" evidence="1">
    <location>
        <begin position="294"/>
        <end position="305"/>
    </location>
</feature>
<accession>A0A445BSN2</accession>